<sequence length="199" mass="22792">MVLGLLVRAESEEGACGSRRGGWMKQILRRCGEGPAGWDVCAMARSSASDARYRDVVSQPQLLLARREMSFTRKVNSLRRWTRRRMRRCGDEEGALIWLGECRNRGDLPPPRVENGRKEDAYLRIDRVGMLTGSGDQRSKAEYEILFEGLRCAARREQPRKYMHGTRIEYATRHRGFPLGFLSMTLGTRGGRERKVNSK</sequence>
<comment type="caution">
    <text evidence="1">The sequence shown here is derived from an EMBL/GenBank/DDBJ whole genome shotgun (WGS) entry which is preliminary data.</text>
</comment>
<name>A0AAD8XIR7_GLOAC</name>
<gene>
    <name evidence="1" type="ORF">BDZ83DRAFT_615433</name>
</gene>
<dbReference type="Proteomes" id="UP001244207">
    <property type="component" value="Unassembled WGS sequence"/>
</dbReference>
<keyword evidence="2" id="KW-1185">Reference proteome</keyword>
<dbReference type="EMBL" id="JAHMHS010000031">
    <property type="protein sequence ID" value="KAK1726538.1"/>
    <property type="molecule type" value="Genomic_DNA"/>
</dbReference>
<dbReference type="RefSeq" id="XP_060366593.1">
    <property type="nucleotide sequence ID" value="XM_060507894.1"/>
</dbReference>
<reference evidence="1" key="1">
    <citation type="submission" date="2021-12" db="EMBL/GenBank/DDBJ databases">
        <title>Comparative genomics, transcriptomics and evolutionary studies reveal genomic signatures of adaptation to plant cell wall in hemibiotrophic fungi.</title>
        <authorList>
            <consortium name="DOE Joint Genome Institute"/>
            <person name="Baroncelli R."/>
            <person name="Diaz J.F."/>
            <person name="Benocci T."/>
            <person name="Peng M."/>
            <person name="Battaglia E."/>
            <person name="Haridas S."/>
            <person name="Andreopoulos W."/>
            <person name="Labutti K."/>
            <person name="Pangilinan J."/>
            <person name="Floch G.L."/>
            <person name="Makela M.R."/>
            <person name="Henrissat B."/>
            <person name="Grigoriev I.V."/>
            <person name="Crouch J.A."/>
            <person name="De Vries R.P."/>
            <person name="Sukno S.A."/>
            <person name="Thon M.R."/>
        </authorList>
    </citation>
    <scope>NUCLEOTIDE SEQUENCE</scope>
    <source>
        <strain evidence="1">CBS 112980</strain>
    </source>
</reference>
<evidence type="ECO:0000313" key="2">
    <source>
        <dbReference type="Proteomes" id="UP001244207"/>
    </source>
</evidence>
<accession>A0AAD8XIR7</accession>
<proteinExistence type="predicted"/>
<evidence type="ECO:0000313" key="1">
    <source>
        <dbReference type="EMBL" id="KAK1726538.1"/>
    </source>
</evidence>
<organism evidence="1 2">
    <name type="scientific">Glomerella acutata</name>
    <name type="common">Colletotrichum acutatum</name>
    <dbReference type="NCBI Taxonomy" id="27357"/>
    <lineage>
        <taxon>Eukaryota</taxon>
        <taxon>Fungi</taxon>
        <taxon>Dikarya</taxon>
        <taxon>Ascomycota</taxon>
        <taxon>Pezizomycotina</taxon>
        <taxon>Sordariomycetes</taxon>
        <taxon>Hypocreomycetidae</taxon>
        <taxon>Glomerellales</taxon>
        <taxon>Glomerellaceae</taxon>
        <taxon>Colletotrichum</taxon>
        <taxon>Colletotrichum acutatum species complex</taxon>
    </lineage>
</organism>
<protein>
    <submittedName>
        <fullName evidence="1">Uncharacterized protein</fullName>
    </submittedName>
</protein>
<dbReference type="GeneID" id="85391793"/>
<dbReference type="AlphaFoldDB" id="A0AAD8XIR7"/>